<dbReference type="AlphaFoldDB" id="A0A6C0AYS6"/>
<organism evidence="1">
    <name type="scientific">viral metagenome</name>
    <dbReference type="NCBI Taxonomy" id="1070528"/>
    <lineage>
        <taxon>unclassified sequences</taxon>
        <taxon>metagenomes</taxon>
        <taxon>organismal metagenomes</taxon>
    </lineage>
</organism>
<protein>
    <submittedName>
        <fullName evidence="1">Uncharacterized protein</fullName>
    </submittedName>
</protein>
<name>A0A6C0AYS6_9ZZZZ</name>
<evidence type="ECO:0000313" key="1">
    <source>
        <dbReference type="EMBL" id="QHS84623.1"/>
    </source>
</evidence>
<proteinExistence type="predicted"/>
<accession>A0A6C0AYS6</accession>
<dbReference type="EMBL" id="MN738810">
    <property type="protein sequence ID" value="QHS84623.1"/>
    <property type="molecule type" value="Genomic_DNA"/>
</dbReference>
<sequence>MDKINLDISKYSQNELKDIFNIQNISNLQQIETHINKYKNNIFADETLSLGEKDNIINFLNNVIGKLAESLDKTSIFSNSFSNYCSVSNNLVNGPTLDHPIIKNPSSIAGIDAKSYEGKNVDLKVFPPGYINPINIRTIKKTVNVDTRFRDPYYATQSTDFNVTLPESFKKVLSMRLSSLELPLSIYAVNRKLGNNCFTIDTSNIVLDSGNFSNKNKLSNDDKFYDESIITHINDRVSSSSISDISFSIDKKTGKTNISNTGSSSRTIYFNKDFHGNNDLDTPLPLKLGWMLGFRSGSYEINNGESLISEGISAVTGPKYIYICVNDYTNAGNNNYVAAFSSSTLSPHILARINYSALVNRSGGSYVFAEDDINSDLMNRTREYFGPVDIRKLHFQILDEYGRVVDLNNMDWSCALTFDVLYD</sequence>
<reference evidence="1" key="1">
    <citation type="journal article" date="2020" name="Nature">
        <title>Giant virus diversity and host interactions through global metagenomics.</title>
        <authorList>
            <person name="Schulz F."/>
            <person name="Roux S."/>
            <person name="Paez-Espino D."/>
            <person name="Jungbluth S."/>
            <person name="Walsh D.A."/>
            <person name="Denef V.J."/>
            <person name="McMahon K.D."/>
            <person name="Konstantinidis K.T."/>
            <person name="Eloe-Fadrosh E.A."/>
            <person name="Kyrpides N.C."/>
            <person name="Woyke T."/>
        </authorList>
    </citation>
    <scope>NUCLEOTIDE SEQUENCE</scope>
    <source>
        <strain evidence="1">GVMAG-S-ERX556022-25</strain>
    </source>
</reference>